<dbReference type="AlphaFoldDB" id="A0A9Q0S4K8"/>
<dbReference type="EMBL" id="WJQU01000002">
    <property type="protein sequence ID" value="KAJ6643255.1"/>
    <property type="molecule type" value="Genomic_DNA"/>
</dbReference>
<reference evidence="1" key="1">
    <citation type="submission" date="2022-07" db="EMBL/GenBank/DDBJ databases">
        <authorList>
            <person name="Trinca V."/>
            <person name="Uliana J.V.C."/>
            <person name="Torres T.T."/>
            <person name="Ward R.J."/>
            <person name="Monesi N."/>
        </authorList>
    </citation>
    <scope>NUCLEOTIDE SEQUENCE</scope>
    <source>
        <strain evidence="1">HSMRA1968</strain>
        <tissue evidence="1">Whole embryos</tissue>
    </source>
</reference>
<keyword evidence="2" id="KW-1185">Reference proteome</keyword>
<dbReference type="Proteomes" id="UP001151699">
    <property type="component" value="Chromosome B"/>
</dbReference>
<organism evidence="1 2">
    <name type="scientific">Pseudolycoriella hygida</name>
    <dbReference type="NCBI Taxonomy" id="35572"/>
    <lineage>
        <taxon>Eukaryota</taxon>
        <taxon>Metazoa</taxon>
        <taxon>Ecdysozoa</taxon>
        <taxon>Arthropoda</taxon>
        <taxon>Hexapoda</taxon>
        <taxon>Insecta</taxon>
        <taxon>Pterygota</taxon>
        <taxon>Neoptera</taxon>
        <taxon>Endopterygota</taxon>
        <taxon>Diptera</taxon>
        <taxon>Nematocera</taxon>
        <taxon>Sciaroidea</taxon>
        <taxon>Sciaridae</taxon>
        <taxon>Pseudolycoriella</taxon>
    </lineage>
</organism>
<sequence length="67" mass="8077">MKIALRDVNKFLLVEFLYTNKDFEFLGYERFKLIHKNGYWSSVANSNDTLDMSLDEAVYCFQYVFQF</sequence>
<proteinExistence type="predicted"/>
<protein>
    <submittedName>
        <fullName evidence="1">Uncharacterized protein</fullName>
    </submittedName>
</protein>
<comment type="caution">
    <text evidence="1">The sequence shown here is derived from an EMBL/GenBank/DDBJ whole genome shotgun (WGS) entry which is preliminary data.</text>
</comment>
<gene>
    <name evidence="1" type="ORF">Bhyg_08213</name>
</gene>
<evidence type="ECO:0000313" key="2">
    <source>
        <dbReference type="Proteomes" id="UP001151699"/>
    </source>
</evidence>
<accession>A0A9Q0S4K8</accession>
<evidence type="ECO:0000313" key="1">
    <source>
        <dbReference type="EMBL" id="KAJ6643255.1"/>
    </source>
</evidence>
<name>A0A9Q0S4K8_9DIPT</name>